<evidence type="ECO:0000313" key="1">
    <source>
        <dbReference type="EMBL" id="KKM61293.1"/>
    </source>
</evidence>
<comment type="caution">
    <text evidence="1">The sequence shown here is derived from an EMBL/GenBank/DDBJ whole genome shotgun (WGS) entry which is preliminary data.</text>
</comment>
<name>A0A0F9IVG3_9ZZZZ</name>
<dbReference type="AlphaFoldDB" id="A0A0F9IVG3"/>
<reference evidence="1" key="1">
    <citation type="journal article" date="2015" name="Nature">
        <title>Complex archaea that bridge the gap between prokaryotes and eukaryotes.</title>
        <authorList>
            <person name="Spang A."/>
            <person name="Saw J.H."/>
            <person name="Jorgensen S.L."/>
            <person name="Zaremba-Niedzwiedzka K."/>
            <person name="Martijn J."/>
            <person name="Lind A.E."/>
            <person name="van Eijk R."/>
            <person name="Schleper C."/>
            <person name="Guy L."/>
            <person name="Ettema T.J."/>
        </authorList>
    </citation>
    <scope>NUCLEOTIDE SEQUENCE</scope>
</reference>
<gene>
    <name evidence="1" type="ORF">LCGC14_1533180</name>
</gene>
<sequence length="68" mass="7600">MTERKEHDHIHEWINGVCACGTTRREMFGTAPIYGPCPQCGGAGNPNFYRTSWSTVKCKTCGHERGVQ</sequence>
<accession>A0A0F9IVG3</accession>
<dbReference type="EMBL" id="LAZR01011510">
    <property type="protein sequence ID" value="KKM61293.1"/>
    <property type="molecule type" value="Genomic_DNA"/>
</dbReference>
<protein>
    <submittedName>
        <fullName evidence="1">Uncharacterized protein</fullName>
    </submittedName>
</protein>
<organism evidence="1">
    <name type="scientific">marine sediment metagenome</name>
    <dbReference type="NCBI Taxonomy" id="412755"/>
    <lineage>
        <taxon>unclassified sequences</taxon>
        <taxon>metagenomes</taxon>
        <taxon>ecological metagenomes</taxon>
    </lineage>
</organism>
<proteinExistence type="predicted"/>